<dbReference type="NCBIfam" id="TIGR00081">
    <property type="entry name" value="purC"/>
    <property type="match status" value="1"/>
</dbReference>
<dbReference type="EMBL" id="SLUL01000023">
    <property type="protein sequence ID" value="TCL44796.1"/>
    <property type="molecule type" value="Genomic_DNA"/>
</dbReference>
<proteinExistence type="inferred from homology"/>
<dbReference type="InterPro" id="IPR033934">
    <property type="entry name" value="SAICAR_synt_PurC"/>
</dbReference>
<dbReference type="RefSeq" id="WP_132949605.1">
    <property type="nucleotide sequence ID" value="NZ_BSVG01000006.1"/>
</dbReference>
<comment type="catalytic activity">
    <reaction evidence="10 11">
        <text>5-amino-1-(5-phospho-D-ribosyl)imidazole-4-carboxylate + L-aspartate + ATP = (2S)-2-[5-amino-1-(5-phospho-beta-D-ribosyl)imidazole-4-carboxamido]succinate + ADP + phosphate + 2 H(+)</text>
        <dbReference type="Rhea" id="RHEA:22628"/>
        <dbReference type="ChEBI" id="CHEBI:15378"/>
        <dbReference type="ChEBI" id="CHEBI:29991"/>
        <dbReference type="ChEBI" id="CHEBI:30616"/>
        <dbReference type="ChEBI" id="CHEBI:43474"/>
        <dbReference type="ChEBI" id="CHEBI:58443"/>
        <dbReference type="ChEBI" id="CHEBI:77657"/>
        <dbReference type="ChEBI" id="CHEBI:456216"/>
        <dbReference type="EC" id="6.3.2.6"/>
    </reaction>
</comment>
<evidence type="ECO:0000256" key="5">
    <source>
        <dbReference type="ARBA" id="ARBA00022598"/>
    </source>
</evidence>
<evidence type="ECO:0000256" key="4">
    <source>
        <dbReference type="ARBA" id="ARBA00016460"/>
    </source>
</evidence>
<evidence type="ECO:0000256" key="3">
    <source>
        <dbReference type="ARBA" id="ARBA00012217"/>
    </source>
</evidence>
<evidence type="ECO:0000256" key="11">
    <source>
        <dbReference type="HAMAP-Rule" id="MF_00137"/>
    </source>
</evidence>
<dbReference type="PANTHER" id="PTHR43599">
    <property type="entry name" value="MULTIFUNCTIONAL PROTEIN ADE2"/>
    <property type="match status" value="1"/>
</dbReference>
<evidence type="ECO:0000256" key="6">
    <source>
        <dbReference type="ARBA" id="ARBA00022741"/>
    </source>
</evidence>
<dbReference type="OrthoDB" id="9801549at2"/>
<sequence length="242" mass="27429">MVQKWHLLYEGKAKKVYVTNEDNVLWIEYKDQATAFNGEKKAAIAGKGRLNNEITSLLFSKLHQAGINNHFIKKVSETEQLVKKVKIIPLEVVVRNVVAGSLAKRIGLDEGTPLDKPLVEFYYKNDDLGDPLLLEDHIAILKLASPEQVSYLKQAALKVNDILVSLFQACHIKLVDFKLEFGFDSEGTILLADEISPDTCRLWDIHTNEKFDKDVFRRDLGDLTEAYERLLQRLGGSVECTK</sequence>
<dbReference type="UniPathway" id="UPA00074">
    <property type="reaction ID" value="UER00131"/>
</dbReference>
<comment type="similarity">
    <text evidence="2 11">Belongs to the SAICAR synthetase family.</text>
</comment>
<dbReference type="Proteomes" id="UP000295658">
    <property type="component" value="Unassembled WGS sequence"/>
</dbReference>
<dbReference type="HAMAP" id="MF_00137">
    <property type="entry name" value="SAICAR_synth"/>
    <property type="match status" value="1"/>
</dbReference>
<evidence type="ECO:0000313" key="13">
    <source>
        <dbReference type="EMBL" id="TCL44796.1"/>
    </source>
</evidence>
<dbReference type="InterPro" id="IPR028923">
    <property type="entry name" value="SAICAR_synt/ADE2_N"/>
</dbReference>
<dbReference type="GO" id="GO:0005524">
    <property type="term" value="F:ATP binding"/>
    <property type="evidence" value="ECO:0007669"/>
    <property type="project" value="UniProtKB-KW"/>
</dbReference>
<keyword evidence="5 11" id="KW-0436">Ligase</keyword>
<dbReference type="GO" id="GO:0009236">
    <property type="term" value="P:cobalamin biosynthetic process"/>
    <property type="evidence" value="ECO:0007669"/>
    <property type="project" value="InterPro"/>
</dbReference>
<dbReference type="Pfam" id="PF01259">
    <property type="entry name" value="SAICAR_synt"/>
    <property type="match status" value="1"/>
</dbReference>
<evidence type="ECO:0000256" key="7">
    <source>
        <dbReference type="ARBA" id="ARBA00022755"/>
    </source>
</evidence>
<comment type="caution">
    <text evidence="13">The sequence shown here is derived from an EMBL/GenBank/DDBJ whole genome shotgun (WGS) entry which is preliminary data.</text>
</comment>
<feature type="domain" description="SAICAR synthetase/ADE2 N-terminal" evidence="12">
    <location>
        <begin position="7"/>
        <end position="233"/>
    </location>
</feature>
<organism evidence="13 14">
    <name type="scientific">Thermolongibacillus altinsuensis</name>
    <dbReference type="NCBI Taxonomy" id="575256"/>
    <lineage>
        <taxon>Bacteria</taxon>
        <taxon>Bacillati</taxon>
        <taxon>Bacillota</taxon>
        <taxon>Bacilli</taxon>
        <taxon>Bacillales</taxon>
        <taxon>Anoxybacillaceae</taxon>
        <taxon>Thermolongibacillus</taxon>
    </lineage>
</organism>
<evidence type="ECO:0000256" key="1">
    <source>
        <dbReference type="ARBA" id="ARBA00004672"/>
    </source>
</evidence>
<dbReference type="Gene3D" id="3.30.200.20">
    <property type="entry name" value="Phosphorylase Kinase, domain 1"/>
    <property type="match status" value="1"/>
</dbReference>
<keyword evidence="7 11" id="KW-0658">Purine biosynthesis</keyword>
<dbReference type="CDD" id="cd01415">
    <property type="entry name" value="SAICAR_synt_PurC"/>
    <property type="match status" value="1"/>
</dbReference>
<dbReference type="FunFam" id="3.30.200.20:FF:000189">
    <property type="entry name" value="Phosphoribosylaminoimidazole-succinocarboxamide synthase"/>
    <property type="match status" value="1"/>
</dbReference>
<keyword evidence="8 11" id="KW-0067">ATP-binding</keyword>
<dbReference type="InterPro" id="IPR018236">
    <property type="entry name" value="SAICAR_synthetase_CS"/>
</dbReference>
<keyword evidence="6 11" id="KW-0547">Nucleotide-binding</keyword>
<name>A0A4R1QCR3_9BACL</name>
<evidence type="ECO:0000256" key="8">
    <source>
        <dbReference type="ARBA" id="ARBA00022840"/>
    </source>
</evidence>
<protein>
    <recommendedName>
        <fullName evidence="4 11">Phosphoribosylaminoimidazole-succinocarboxamide synthase</fullName>
        <ecNumber evidence="3 11">6.3.2.6</ecNumber>
    </recommendedName>
    <alternativeName>
        <fullName evidence="9 11">SAICAR synthetase</fullName>
    </alternativeName>
</protein>
<evidence type="ECO:0000256" key="10">
    <source>
        <dbReference type="ARBA" id="ARBA00048475"/>
    </source>
</evidence>
<dbReference type="FunFam" id="3.30.470.20:FF:000006">
    <property type="entry name" value="Phosphoribosylaminoimidazole-succinocarboxamide synthase"/>
    <property type="match status" value="1"/>
</dbReference>
<dbReference type="AlphaFoldDB" id="A0A4R1QCR3"/>
<evidence type="ECO:0000256" key="2">
    <source>
        <dbReference type="ARBA" id="ARBA00010190"/>
    </source>
</evidence>
<dbReference type="PROSITE" id="PS01058">
    <property type="entry name" value="SAICAR_SYNTHETASE_2"/>
    <property type="match status" value="1"/>
</dbReference>
<dbReference type="SUPFAM" id="SSF56104">
    <property type="entry name" value="SAICAR synthase-like"/>
    <property type="match status" value="1"/>
</dbReference>
<accession>A0A4R1QCR3</accession>
<keyword evidence="14" id="KW-1185">Reference proteome</keyword>
<dbReference type="GO" id="GO:0004639">
    <property type="term" value="F:phosphoribosylaminoimidazolesuccinocarboxamide synthase activity"/>
    <property type="evidence" value="ECO:0007669"/>
    <property type="project" value="UniProtKB-UniRule"/>
</dbReference>
<evidence type="ECO:0000313" key="14">
    <source>
        <dbReference type="Proteomes" id="UP000295658"/>
    </source>
</evidence>
<reference evidence="13 14" key="1">
    <citation type="submission" date="2019-03" db="EMBL/GenBank/DDBJ databases">
        <title>Genomic Encyclopedia of Type Strains, Phase IV (KMG-IV): sequencing the most valuable type-strain genomes for metagenomic binning, comparative biology and taxonomic classification.</title>
        <authorList>
            <person name="Goeker M."/>
        </authorList>
    </citation>
    <scope>NUCLEOTIDE SEQUENCE [LARGE SCALE GENOMIC DNA]</scope>
    <source>
        <strain evidence="13 14">DSM 24979</strain>
    </source>
</reference>
<dbReference type="PANTHER" id="PTHR43599:SF3">
    <property type="entry name" value="SI:DKEY-6E2.2"/>
    <property type="match status" value="1"/>
</dbReference>
<evidence type="ECO:0000256" key="9">
    <source>
        <dbReference type="ARBA" id="ARBA00030409"/>
    </source>
</evidence>
<dbReference type="PROSITE" id="PS01057">
    <property type="entry name" value="SAICAR_SYNTHETASE_1"/>
    <property type="match status" value="1"/>
</dbReference>
<gene>
    <name evidence="11" type="primary">purC</name>
    <name evidence="13" type="ORF">EDD69_12321</name>
</gene>
<dbReference type="Gene3D" id="3.30.470.20">
    <property type="entry name" value="ATP-grasp fold, B domain"/>
    <property type="match status" value="1"/>
</dbReference>
<dbReference type="GO" id="GO:0006189">
    <property type="term" value="P:'de novo' IMP biosynthetic process"/>
    <property type="evidence" value="ECO:0007669"/>
    <property type="project" value="UniProtKB-UniRule"/>
</dbReference>
<dbReference type="InterPro" id="IPR001636">
    <property type="entry name" value="SAICAR_synth"/>
</dbReference>
<evidence type="ECO:0000259" key="12">
    <source>
        <dbReference type="Pfam" id="PF01259"/>
    </source>
</evidence>
<dbReference type="EC" id="6.3.2.6" evidence="3 11"/>
<dbReference type="InterPro" id="IPR050089">
    <property type="entry name" value="SAICAR_synthetase"/>
</dbReference>
<comment type="pathway">
    <text evidence="1 11">Purine metabolism; IMP biosynthesis via de novo pathway; 5-amino-1-(5-phospho-D-ribosyl)imidazole-4-carboxamide from 5-amino-1-(5-phospho-D-ribosyl)imidazole-4-carboxylate: step 1/2.</text>
</comment>